<evidence type="ECO:0000259" key="3">
    <source>
        <dbReference type="Pfam" id="PF16344"/>
    </source>
</evidence>
<dbReference type="InterPro" id="IPR006860">
    <property type="entry name" value="FecR"/>
</dbReference>
<name>A0A927AWX4_9BACT</name>
<dbReference type="RefSeq" id="WP_191036914.1">
    <property type="nucleotide sequence ID" value="NZ_JACXAA010000001.1"/>
</dbReference>
<evidence type="ECO:0000259" key="2">
    <source>
        <dbReference type="Pfam" id="PF04773"/>
    </source>
</evidence>
<keyword evidence="5" id="KW-1185">Reference proteome</keyword>
<dbReference type="EMBL" id="JACXAA010000001">
    <property type="protein sequence ID" value="MBD2751260.1"/>
    <property type="molecule type" value="Genomic_DNA"/>
</dbReference>
<accession>A0A927AWX4</accession>
<protein>
    <submittedName>
        <fullName evidence="4">FecR domain-containing protein</fullName>
    </submittedName>
</protein>
<dbReference type="Proteomes" id="UP000653797">
    <property type="component" value="Unassembled WGS sequence"/>
</dbReference>
<dbReference type="Pfam" id="PF16344">
    <property type="entry name" value="FecR_C"/>
    <property type="match status" value="1"/>
</dbReference>
<dbReference type="Gene3D" id="3.55.50.30">
    <property type="match status" value="1"/>
</dbReference>
<keyword evidence="1" id="KW-0812">Transmembrane</keyword>
<dbReference type="AlphaFoldDB" id="A0A927AWX4"/>
<dbReference type="PIRSF" id="PIRSF018266">
    <property type="entry name" value="FecR"/>
    <property type="match status" value="1"/>
</dbReference>
<feature type="transmembrane region" description="Helical" evidence="1">
    <location>
        <begin position="94"/>
        <end position="114"/>
    </location>
</feature>
<feature type="domain" description="FecR protein" evidence="2">
    <location>
        <begin position="122"/>
        <end position="218"/>
    </location>
</feature>
<dbReference type="PANTHER" id="PTHR30273">
    <property type="entry name" value="PERIPLASMIC SIGNAL SENSOR AND SIGMA FACTOR ACTIVATOR FECR-RELATED"/>
    <property type="match status" value="1"/>
</dbReference>
<dbReference type="InterPro" id="IPR032508">
    <property type="entry name" value="FecR_C"/>
</dbReference>
<dbReference type="Gene3D" id="2.60.120.1440">
    <property type="match status" value="1"/>
</dbReference>
<dbReference type="PANTHER" id="PTHR30273:SF2">
    <property type="entry name" value="PROTEIN FECR"/>
    <property type="match status" value="1"/>
</dbReference>
<keyword evidence="1" id="KW-0472">Membrane</keyword>
<sequence>MKPRISKESLFNYFAGQATALQKQQIDEWAKDEQNRELFFECLAAWENQNSQFTPDVNEALKKHQQRMIHQPVRTANTVPGTEAEVRSLLSLPWIRWFIAATISLVILFSGLHFKDSILYKTYQTPFGETSTLTLSDGSRVTLNANSTLQVPRFGFGQNTREVILAGEADFSIKHTPSHQNFIVQTNKKFEVVVLGTEFMVNTREHGQKVVLNKGKVQLRYQEGETAKQLTMKPGHLVTFDPAGHASVKQVANSRDFVSWKEHRFVFEQTTLAELSTLFLENYGLQLQFPDKDLMQWTVSGAFTANSAEELIETLTSASDLTYQRQGSSLIITQQH</sequence>
<comment type="caution">
    <text evidence="4">The sequence shown here is derived from an EMBL/GenBank/DDBJ whole genome shotgun (WGS) entry which is preliminary data.</text>
</comment>
<dbReference type="GO" id="GO:0016989">
    <property type="term" value="F:sigma factor antagonist activity"/>
    <property type="evidence" value="ECO:0007669"/>
    <property type="project" value="TreeGrafter"/>
</dbReference>
<evidence type="ECO:0000313" key="5">
    <source>
        <dbReference type="Proteomes" id="UP000653797"/>
    </source>
</evidence>
<dbReference type="Pfam" id="PF04773">
    <property type="entry name" value="FecR"/>
    <property type="match status" value="1"/>
</dbReference>
<gene>
    <name evidence="4" type="ORF">IC230_00030</name>
</gene>
<feature type="domain" description="Protein FecR C-terminal" evidence="3">
    <location>
        <begin position="264"/>
        <end position="332"/>
    </location>
</feature>
<evidence type="ECO:0000313" key="4">
    <source>
        <dbReference type="EMBL" id="MBD2751260.1"/>
    </source>
</evidence>
<reference evidence="4" key="1">
    <citation type="submission" date="2020-09" db="EMBL/GenBank/DDBJ databases">
        <authorList>
            <person name="Kim M.K."/>
        </authorList>
    </citation>
    <scope>NUCLEOTIDE SEQUENCE</scope>
    <source>
        <strain evidence="4">BT704</strain>
    </source>
</reference>
<keyword evidence="1" id="KW-1133">Transmembrane helix</keyword>
<proteinExistence type="predicted"/>
<organism evidence="4 5">
    <name type="scientific">Spirosoma validum</name>
    <dbReference type="NCBI Taxonomy" id="2771355"/>
    <lineage>
        <taxon>Bacteria</taxon>
        <taxon>Pseudomonadati</taxon>
        <taxon>Bacteroidota</taxon>
        <taxon>Cytophagia</taxon>
        <taxon>Cytophagales</taxon>
        <taxon>Cytophagaceae</taxon>
        <taxon>Spirosoma</taxon>
    </lineage>
</organism>
<dbReference type="InterPro" id="IPR012373">
    <property type="entry name" value="Ferrdict_sens_TM"/>
</dbReference>
<evidence type="ECO:0000256" key="1">
    <source>
        <dbReference type="SAM" id="Phobius"/>
    </source>
</evidence>